<gene>
    <name evidence="12" type="ORF">VFH_II276800</name>
</gene>
<keyword evidence="3 10" id="KW-0812">Transmembrane</keyword>
<dbReference type="SUPFAM" id="SSF52058">
    <property type="entry name" value="L domain-like"/>
    <property type="match status" value="1"/>
</dbReference>
<evidence type="ECO:0000256" key="2">
    <source>
        <dbReference type="ARBA" id="ARBA00022614"/>
    </source>
</evidence>
<accession>A0AAV0ZUF4</accession>
<dbReference type="InterPro" id="IPR003591">
    <property type="entry name" value="Leu-rich_rpt_typical-subtyp"/>
</dbReference>
<dbReference type="Pfam" id="PF23598">
    <property type="entry name" value="LRR_14"/>
    <property type="match status" value="1"/>
</dbReference>
<dbReference type="SMART" id="SM00369">
    <property type="entry name" value="LRR_TYP"/>
    <property type="match status" value="3"/>
</dbReference>
<protein>
    <recommendedName>
        <fullName evidence="11">Disease resistance R13L4/SHOC-2-like LRR domain-containing protein</fullName>
    </recommendedName>
</protein>
<evidence type="ECO:0000256" key="7">
    <source>
        <dbReference type="ARBA" id="ARBA00023136"/>
    </source>
</evidence>
<evidence type="ECO:0000313" key="12">
    <source>
        <dbReference type="EMBL" id="CAI8601531.1"/>
    </source>
</evidence>
<feature type="domain" description="Disease resistance R13L4/SHOC-2-like LRR" evidence="11">
    <location>
        <begin position="50"/>
        <end position="206"/>
    </location>
</feature>
<keyword evidence="13" id="KW-1185">Reference proteome</keyword>
<feature type="transmembrane region" description="Helical" evidence="10">
    <location>
        <begin position="171"/>
        <end position="191"/>
    </location>
</feature>
<dbReference type="PRINTS" id="PR00019">
    <property type="entry name" value="LEURICHRPT"/>
</dbReference>
<evidence type="ECO:0000256" key="3">
    <source>
        <dbReference type="ARBA" id="ARBA00022692"/>
    </source>
</evidence>
<dbReference type="EMBL" id="OX451737">
    <property type="protein sequence ID" value="CAI8601531.1"/>
    <property type="molecule type" value="Genomic_DNA"/>
</dbReference>
<comment type="subcellular location">
    <subcellularLocation>
        <location evidence="1">Membrane</location>
        <topology evidence="1">Single-pass type I membrane protein</topology>
    </subcellularLocation>
</comment>
<evidence type="ECO:0000259" key="11">
    <source>
        <dbReference type="Pfam" id="PF23598"/>
    </source>
</evidence>
<evidence type="ECO:0000313" key="13">
    <source>
        <dbReference type="Proteomes" id="UP001157006"/>
    </source>
</evidence>
<feature type="transmembrane region" description="Helical" evidence="10">
    <location>
        <begin position="211"/>
        <end position="229"/>
    </location>
</feature>
<evidence type="ECO:0000256" key="4">
    <source>
        <dbReference type="ARBA" id="ARBA00022729"/>
    </source>
</evidence>
<evidence type="ECO:0000256" key="9">
    <source>
        <dbReference type="ARBA" id="ARBA00023180"/>
    </source>
</evidence>
<dbReference type="Proteomes" id="UP001157006">
    <property type="component" value="Chromosome 2"/>
</dbReference>
<keyword evidence="7 10" id="KW-0472">Membrane</keyword>
<dbReference type="PANTHER" id="PTHR48063">
    <property type="entry name" value="LRR RECEPTOR-LIKE KINASE"/>
    <property type="match status" value="1"/>
</dbReference>
<organism evidence="12 13">
    <name type="scientific">Vicia faba</name>
    <name type="common">Broad bean</name>
    <name type="synonym">Faba vulgaris</name>
    <dbReference type="NCBI Taxonomy" id="3906"/>
    <lineage>
        <taxon>Eukaryota</taxon>
        <taxon>Viridiplantae</taxon>
        <taxon>Streptophyta</taxon>
        <taxon>Embryophyta</taxon>
        <taxon>Tracheophyta</taxon>
        <taxon>Spermatophyta</taxon>
        <taxon>Magnoliopsida</taxon>
        <taxon>eudicotyledons</taxon>
        <taxon>Gunneridae</taxon>
        <taxon>Pentapetalae</taxon>
        <taxon>rosids</taxon>
        <taxon>fabids</taxon>
        <taxon>Fabales</taxon>
        <taxon>Fabaceae</taxon>
        <taxon>Papilionoideae</taxon>
        <taxon>50 kb inversion clade</taxon>
        <taxon>NPAAA clade</taxon>
        <taxon>Hologalegina</taxon>
        <taxon>IRL clade</taxon>
        <taxon>Fabeae</taxon>
        <taxon>Vicia</taxon>
    </lineage>
</organism>
<proteinExistence type="predicted"/>
<evidence type="ECO:0000256" key="5">
    <source>
        <dbReference type="ARBA" id="ARBA00022737"/>
    </source>
</evidence>
<dbReference type="GO" id="GO:0016020">
    <property type="term" value="C:membrane"/>
    <property type="evidence" value="ECO:0007669"/>
    <property type="project" value="UniProtKB-SubCell"/>
</dbReference>
<keyword evidence="5" id="KW-0677">Repeat</keyword>
<evidence type="ECO:0000256" key="6">
    <source>
        <dbReference type="ARBA" id="ARBA00022989"/>
    </source>
</evidence>
<reference evidence="12 13" key="1">
    <citation type="submission" date="2023-01" db="EMBL/GenBank/DDBJ databases">
        <authorList>
            <person name="Kreplak J."/>
        </authorList>
    </citation>
    <scope>NUCLEOTIDE SEQUENCE [LARGE SCALE GENOMIC DNA]</scope>
</reference>
<evidence type="ECO:0000256" key="1">
    <source>
        <dbReference type="ARBA" id="ARBA00004479"/>
    </source>
</evidence>
<evidence type="ECO:0000256" key="8">
    <source>
        <dbReference type="ARBA" id="ARBA00023170"/>
    </source>
</evidence>
<dbReference type="InterPro" id="IPR032675">
    <property type="entry name" value="LRR_dom_sf"/>
</dbReference>
<keyword evidence="4" id="KW-0732">Signal</keyword>
<sequence length="233" mass="25817">MGLRILGTGSLHGETPIVVNRMVAIDLHNPPSEQVDSSPSKYGIWNLSGELKPSLMKLKSLSHLDLSFNTFEGIPIPEFFGSLMNLQYLLEGLIPVSIGSLQNLVVLMLEENKLNGTQQDSLGQLTKLSYLDVSSNQLTDTVTEEHFSMLAKLKIVVMSSNSLTMNISTNWMPPFQISFLLMCSCVLGPSLPPWLKSQNKIAYLDVSNSSIFGFIPKLVLGYIFLINVFKHVK</sequence>
<dbReference type="AlphaFoldDB" id="A0AAV0ZUF4"/>
<dbReference type="InterPro" id="IPR055414">
    <property type="entry name" value="LRR_R13L4/SHOC2-like"/>
</dbReference>
<keyword evidence="9" id="KW-0325">Glycoprotein</keyword>
<name>A0AAV0ZUF4_VICFA</name>
<dbReference type="PANTHER" id="PTHR48063:SF16">
    <property type="entry name" value="LRR RECEPTOR-LIKE SERINE_THREONINE-PROTEIN KINASE GSO1"/>
    <property type="match status" value="1"/>
</dbReference>
<keyword evidence="2" id="KW-0433">Leucine-rich repeat</keyword>
<evidence type="ECO:0000256" key="10">
    <source>
        <dbReference type="SAM" id="Phobius"/>
    </source>
</evidence>
<keyword evidence="6 10" id="KW-1133">Transmembrane helix</keyword>
<dbReference type="InterPro" id="IPR046956">
    <property type="entry name" value="RLP23-like"/>
</dbReference>
<keyword evidence="8" id="KW-0675">Receptor</keyword>
<dbReference type="Gene3D" id="3.80.10.10">
    <property type="entry name" value="Ribonuclease Inhibitor"/>
    <property type="match status" value="2"/>
</dbReference>